<sequence length="70" mass="7785">MWKPTGGLTTLMKFFPPAYSVIANTIICDADIVLCDHRMYRAEFTGLESSQFPRNAGVIPGFYRQGNGPD</sequence>
<proteinExistence type="predicted"/>
<evidence type="ECO:0000313" key="1">
    <source>
        <dbReference type="EMBL" id="KAJ6776881.1"/>
    </source>
</evidence>
<evidence type="ECO:0000313" key="2">
    <source>
        <dbReference type="Proteomes" id="UP001151752"/>
    </source>
</evidence>
<reference evidence="1" key="1">
    <citation type="submission" date="2022-11" db="EMBL/GenBank/DDBJ databases">
        <authorList>
            <person name="Hyden B.L."/>
            <person name="Feng K."/>
            <person name="Yates T."/>
            <person name="Jawdy S."/>
            <person name="Smart L.B."/>
            <person name="Muchero W."/>
        </authorList>
    </citation>
    <scope>NUCLEOTIDE SEQUENCE</scope>
    <source>
        <tissue evidence="1">Shoot tip</tissue>
    </source>
</reference>
<dbReference type="EMBL" id="JAPFFM010000001">
    <property type="protein sequence ID" value="KAJ6776881.1"/>
    <property type="molecule type" value="Genomic_DNA"/>
</dbReference>
<keyword evidence="2" id="KW-1185">Reference proteome</keyword>
<dbReference type="AlphaFoldDB" id="A0A9Q0X0S0"/>
<dbReference type="Proteomes" id="UP001151752">
    <property type="component" value="Chromosome 16"/>
</dbReference>
<protein>
    <submittedName>
        <fullName evidence="1">Uncharacterized protein</fullName>
    </submittedName>
</protein>
<organism evidence="1 2">
    <name type="scientific">Salix koriyanagi</name>
    <dbReference type="NCBI Taxonomy" id="2511006"/>
    <lineage>
        <taxon>Eukaryota</taxon>
        <taxon>Viridiplantae</taxon>
        <taxon>Streptophyta</taxon>
        <taxon>Embryophyta</taxon>
        <taxon>Tracheophyta</taxon>
        <taxon>Spermatophyta</taxon>
        <taxon>Magnoliopsida</taxon>
        <taxon>eudicotyledons</taxon>
        <taxon>Gunneridae</taxon>
        <taxon>Pentapetalae</taxon>
        <taxon>rosids</taxon>
        <taxon>fabids</taxon>
        <taxon>Malpighiales</taxon>
        <taxon>Salicaceae</taxon>
        <taxon>Saliceae</taxon>
        <taxon>Salix</taxon>
    </lineage>
</organism>
<comment type="caution">
    <text evidence="1">The sequence shown here is derived from an EMBL/GenBank/DDBJ whole genome shotgun (WGS) entry which is preliminary data.</text>
</comment>
<name>A0A9Q0X0S0_9ROSI</name>
<accession>A0A9Q0X0S0</accession>
<gene>
    <name evidence="1" type="ORF">OIU74_000956</name>
</gene>
<reference evidence="1" key="2">
    <citation type="journal article" date="2023" name="Int. J. Mol. Sci.">
        <title>De Novo Assembly and Annotation of 11 Diverse Shrub Willow (Salix) Genomes Reveals Novel Gene Organization in Sex-Linked Regions.</title>
        <authorList>
            <person name="Hyden B."/>
            <person name="Feng K."/>
            <person name="Yates T.B."/>
            <person name="Jawdy S."/>
            <person name="Cereghino C."/>
            <person name="Smart L.B."/>
            <person name="Muchero W."/>
        </authorList>
    </citation>
    <scope>NUCLEOTIDE SEQUENCE</scope>
    <source>
        <tissue evidence="1">Shoot tip</tissue>
    </source>
</reference>